<dbReference type="KEGG" id="rom:EI983_05095"/>
<protein>
    <submittedName>
        <fullName evidence="3">Peptidoglycan-binding protein</fullName>
    </submittedName>
</protein>
<reference evidence="4" key="1">
    <citation type="submission" date="2018-12" db="EMBL/GenBank/DDBJ databases">
        <title>Complete genome sequence of Roseovarius sp. MME-070.</title>
        <authorList>
            <person name="Nam Y.-D."/>
            <person name="Kang J."/>
            <person name="Chung W.-H."/>
            <person name="Park Y.S."/>
        </authorList>
    </citation>
    <scope>NUCLEOTIDE SEQUENCE [LARGE SCALE GENOMIC DNA]</scope>
    <source>
        <strain evidence="4">MME-070</strain>
    </source>
</reference>
<gene>
    <name evidence="3" type="ORF">EI983_05095</name>
</gene>
<feature type="signal peptide" evidence="1">
    <location>
        <begin position="1"/>
        <end position="21"/>
    </location>
</feature>
<dbReference type="EMBL" id="CP034348">
    <property type="protein sequence ID" value="QGX97690.1"/>
    <property type="molecule type" value="Genomic_DNA"/>
</dbReference>
<dbReference type="AlphaFoldDB" id="A0A6I6IKY6"/>
<dbReference type="InterPro" id="IPR036366">
    <property type="entry name" value="PGBDSf"/>
</dbReference>
<dbReference type="InterPro" id="IPR002477">
    <property type="entry name" value="Peptidoglycan-bd-like"/>
</dbReference>
<dbReference type="Pfam" id="PF01471">
    <property type="entry name" value="PG_binding_1"/>
    <property type="match status" value="1"/>
</dbReference>
<dbReference type="RefSeq" id="WP_157706323.1">
    <property type="nucleotide sequence ID" value="NZ_CP034348.1"/>
</dbReference>
<dbReference type="InterPro" id="IPR036365">
    <property type="entry name" value="PGBD-like_sf"/>
</dbReference>
<organism evidence="3 4">
    <name type="scientific">Roseovarius faecimaris</name>
    <dbReference type="NCBI Taxonomy" id="2494550"/>
    <lineage>
        <taxon>Bacteria</taxon>
        <taxon>Pseudomonadati</taxon>
        <taxon>Pseudomonadota</taxon>
        <taxon>Alphaproteobacteria</taxon>
        <taxon>Rhodobacterales</taxon>
        <taxon>Roseobacteraceae</taxon>
        <taxon>Roseovarius</taxon>
    </lineage>
</organism>
<feature type="chain" id="PRO_5026122826" evidence="1">
    <location>
        <begin position="22"/>
        <end position="179"/>
    </location>
</feature>
<accession>A0A6I6IKY6</accession>
<evidence type="ECO:0000313" key="3">
    <source>
        <dbReference type="EMBL" id="QGX97690.1"/>
    </source>
</evidence>
<feature type="domain" description="Peptidoglycan binding-like" evidence="2">
    <location>
        <begin position="117"/>
        <end position="170"/>
    </location>
</feature>
<evidence type="ECO:0000259" key="2">
    <source>
        <dbReference type="Pfam" id="PF01471"/>
    </source>
</evidence>
<evidence type="ECO:0000256" key="1">
    <source>
        <dbReference type="SAM" id="SignalP"/>
    </source>
</evidence>
<sequence length="179" mass="19522">MRPKFRSWRRLAPLLALLAVAGCQDRSAVDRYAAASSGGQAAPAPSGATEGNCWARDSTPAVLETVTEQIIVEPELRDASGWVIRPAVYRTETRQEIVQERKDTVFQVPCPDEMTPELIASLQRALQARGLYRGPVSGVMDAPTRTAIRRYQKPLGLDSGILSLATARVLGLVALDRPR</sequence>
<dbReference type="SUPFAM" id="SSF47090">
    <property type="entry name" value="PGBD-like"/>
    <property type="match status" value="1"/>
</dbReference>
<evidence type="ECO:0000313" key="4">
    <source>
        <dbReference type="Proteomes" id="UP000428330"/>
    </source>
</evidence>
<dbReference type="Proteomes" id="UP000428330">
    <property type="component" value="Chromosome"/>
</dbReference>
<name>A0A6I6IKY6_9RHOB</name>
<proteinExistence type="predicted"/>
<dbReference type="Gene3D" id="1.10.101.10">
    <property type="entry name" value="PGBD-like superfamily/PGBD"/>
    <property type="match status" value="1"/>
</dbReference>
<dbReference type="OrthoDB" id="7861420at2"/>
<keyword evidence="4" id="KW-1185">Reference proteome</keyword>
<dbReference type="PROSITE" id="PS51257">
    <property type="entry name" value="PROKAR_LIPOPROTEIN"/>
    <property type="match status" value="1"/>
</dbReference>
<keyword evidence="1" id="KW-0732">Signal</keyword>